<evidence type="ECO:0000313" key="1">
    <source>
        <dbReference type="EMBL" id="CAH2301903.1"/>
    </source>
</evidence>
<evidence type="ECO:0000313" key="2">
    <source>
        <dbReference type="Proteomes" id="UP001295444"/>
    </source>
</evidence>
<sequence length="113" mass="12322">MSSVEFQALLDSTMTGSIQRPLCPPYVSSCISQILAQALLISQVSPATMVMADKLAPTARKATTKMKHVSPHSMNQALPELTDMLDAVPDGAILRKRATGRAKATRKWKRVWA</sequence>
<gene>
    <name evidence="1" type="ORF">PECUL_23A044170</name>
</gene>
<dbReference type="Proteomes" id="UP001295444">
    <property type="component" value="Chromosome 06"/>
</dbReference>
<name>A0AAD1SIY6_PELCU</name>
<organism evidence="1 2">
    <name type="scientific">Pelobates cultripes</name>
    <name type="common">Western spadefoot toad</name>
    <dbReference type="NCBI Taxonomy" id="61616"/>
    <lineage>
        <taxon>Eukaryota</taxon>
        <taxon>Metazoa</taxon>
        <taxon>Chordata</taxon>
        <taxon>Craniata</taxon>
        <taxon>Vertebrata</taxon>
        <taxon>Euteleostomi</taxon>
        <taxon>Amphibia</taxon>
        <taxon>Batrachia</taxon>
        <taxon>Anura</taxon>
        <taxon>Pelobatoidea</taxon>
        <taxon>Pelobatidae</taxon>
        <taxon>Pelobates</taxon>
    </lineage>
</organism>
<protein>
    <submittedName>
        <fullName evidence="1">Uncharacterized protein</fullName>
    </submittedName>
</protein>
<dbReference type="EMBL" id="OW240917">
    <property type="protein sequence ID" value="CAH2301903.1"/>
    <property type="molecule type" value="Genomic_DNA"/>
</dbReference>
<keyword evidence="2" id="KW-1185">Reference proteome</keyword>
<accession>A0AAD1SIY6</accession>
<dbReference type="AlphaFoldDB" id="A0AAD1SIY6"/>
<proteinExistence type="predicted"/>
<reference evidence="1" key="1">
    <citation type="submission" date="2022-03" db="EMBL/GenBank/DDBJ databases">
        <authorList>
            <person name="Alioto T."/>
            <person name="Alioto T."/>
            <person name="Gomez Garrido J."/>
        </authorList>
    </citation>
    <scope>NUCLEOTIDE SEQUENCE</scope>
</reference>